<evidence type="ECO:0000256" key="1">
    <source>
        <dbReference type="ARBA" id="ARBA00004123"/>
    </source>
</evidence>
<feature type="domain" description="C3H1-type" evidence="12">
    <location>
        <begin position="147"/>
        <end position="169"/>
    </location>
</feature>
<dbReference type="PANTHER" id="PTHR23102:SF24">
    <property type="entry name" value="CLEAVAGE AND POLYADENYLATION SPECIFICITY FACTOR SUBUNIT 4"/>
    <property type="match status" value="1"/>
</dbReference>
<dbReference type="SUPFAM" id="SSF90229">
    <property type="entry name" value="CCCH zinc finger"/>
    <property type="match status" value="2"/>
</dbReference>
<dbReference type="InterPro" id="IPR036855">
    <property type="entry name" value="Znf_CCCH_sf"/>
</dbReference>
<name>A0ABP1S1T1_9HEXA</name>
<evidence type="ECO:0000259" key="12">
    <source>
        <dbReference type="PROSITE" id="PS50103"/>
    </source>
</evidence>
<comment type="subcellular location">
    <subcellularLocation>
        <location evidence="1">Nucleus</location>
    </subcellularLocation>
</comment>
<dbReference type="Pfam" id="PF00642">
    <property type="entry name" value="zf-CCCH"/>
    <property type="match status" value="1"/>
</dbReference>
<dbReference type="PROSITE" id="PS50103">
    <property type="entry name" value="ZF_C3H1"/>
    <property type="match status" value="5"/>
</dbReference>
<feature type="zinc finger region" description="C3H1-type" evidence="10">
    <location>
        <begin position="147"/>
        <end position="169"/>
    </location>
</feature>
<feature type="domain" description="C3H1-type" evidence="12">
    <location>
        <begin position="118"/>
        <end position="145"/>
    </location>
</feature>
<reference evidence="14 15" key="1">
    <citation type="submission" date="2024-08" db="EMBL/GenBank/DDBJ databases">
        <authorList>
            <person name="Cucini C."/>
            <person name="Frati F."/>
        </authorList>
    </citation>
    <scope>NUCLEOTIDE SEQUENCE [LARGE SCALE GENOMIC DNA]</scope>
</reference>
<evidence type="ECO:0000256" key="6">
    <source>
        <dbReference type="ARBA" id="ARBA00022771"/>
    </source>
</evidence>
<evidence type="ECO:0000256" key="3">
    <source>
        <dbReference type="ARBA" id="ARBA00022664"/>
    </source>
</evidence>
<proteinExistence type="predicted"/>
<evidence type="ECO:0000256" key="5">
    <source>
        <dbReference type="ARBA" id="ARBA00022737"/>
    </source>
</evidence>
<keyword evidence="15" id="KW-1185">Reference proteome</keyword>
<keyword evidence="9" id="KW-0539">Nucleus</keyword>
<dbReference type="Gene3D" id="4.10.1000.10">
    <property type="entry name" value="Zinc finger, CCCH-type"/>
    <property type="match status" value="3"/>
</dbReference>
<dbReference type="SMART" id="SM00356">
    <property type="entry name" value="ZnF_C3H1"/>
    <property type="match status" value="5"/>
</dbReference>
<keyword evidence="5" id="KW-0677">Repeat</keyword>
<evidence type="ECO:0000256" key="8">
    <source>
        <dbReference type="ARBA" id="ARBA00022884"/>
    </source>
</evidence>
<protein>
    <recommendedName>
        <fullName evidence="2">Cleavage and polyadenylation specificity factor subunit 4</fullName>
    </recommendedName>
</protein>
<dbReference type="PANTHER" id="PTHR23102">
    <property type="entry name" value="CLEAVAGE AND POLYADENYLATION SPECIFICITY FACTOR SUBUNIT 4-RELATED"/>
    <property type="match status" value="1"/>
</dbReference>
<keyword evidence="6 10" id="KW-0863">Zinc-finger</keyword>
<evidence type="ECO:0000256" key="4">
    <source>
        <dbReference type="ARBA" id="ARBA00022723"/>
    </source>
</evidence>
<keyword evidence="7 10" id="KW-0862">Zinc</keyword>
<evidence type="ECO:0000313" key="15">
    <source>
        <dbReference type="Proteomes" id="UP001642540"/>
    </source>
</evidence>
<dbReference type="InterPro" id="IPR000571">
    <property type="entry name" value="Znf_CCCH"/>
</dbReference>
<dbReference type="InterPro" id="IPR036875">
    <property type="entry name" value="Znf_CCHC_sf"/>
</dbReference>
<keyword evidence="3" id="KW-0507">mRNA processing</keyword>
<dbReference type="Proteomes" id="UP001642540">
    <property type="component" value="Unassembled WGS sequence"/>
</dbReference>
<dbReference type="Pfam" id="PF18345">
    <property type="entry name" value="zf_CCCH_4"/>
    <property type="match status" value="1"/>
</dbReference>
<accession>A0ABP1S1T1</accession>
<feature type="zinc finger region" description="C3H1-type" evidence="10">
    <location>
        <begin position="35"/>
        <end position="61"/>
    </location>
</feature>
<feature type="compositionally biased region" description="Polar residues" evidence="11">
    <location>
        <begin position="277"/>
        <end position="286"/>
    </location>
</feature>
<feature type="region of interest" description="Disordered" evidence="11">
    <location>
        <begin position="212"/>
        <end position="319"/>
    </location>
</feature>
<evidence type="ECO:0000256" key="9">
    <source>
        <dbReference type="ARBA" id="ARBA00023242"/>
    </source>
</evidence>
<feature type="domain" description="C3H1-type" evidence="12">
    <location>
        <begin position="62"/>
        <end position="89"/>
    </location>
</feature>
<gene>
    <name evidence="14" type="ORF">ODALV1_LOCUS28705</name>
</gene>
<feature type="zinc finger region" description="C3H1-type" evidence="10">
    <location>
        <begin position="118"/>
        <end position="145"/>
    </location>
</feature>
<feature type="compositionally biased region" description="Basic and acidic residues" evidence="11">
    <location>
        <begin position="302"/>
        <end position="319"/>
    </location>
</feature>
<evidence type="ECO:0000256" key="7">
    <source>
        <dbReference type="ARBA" id="ARBA00022833"/>
    </source>
</evidence>
<feature type="domain" description="C3H1-type" evidence="12">
    <location>
        <begin position="35"/>
        <end position="61"/>
    </location>
</feature>
<dbReference type="Pfam" id="PF14608">
    <property type="entry name" value="zf-CCCH_2"/>
    <property type="match status" value="2"/>
</dbReference>
<feature type="domain" description="C3H1-type" evidence="12">
    <location>
        <begin position="90"/>
        <end position="117"/>
    </location>
</feature>
<evidence type="ECO:0000256" key="2">
    <source>
        <dbReference type="ARBA" id="ARBA00016264"/>
    </source>
</evidence>
<evidence type="ECO:0000256" key="10">
    <source>
        <dbReference type="PROSITE-ProRule" id="PRU00723"/>
    </source>
</evidence>
<keyword evidence="4 10" id="KW-0479">Metal-binding</keyword>
<sequence>MEAVVANVDNVKFDIEVALEQQLGAQPLPFVGMDKSTSAICEFFIEGSCAKASQCPFRHVRGDRTVVCKHWLRGLCKKGDQCEFLHEYDMTKMPECYFYTRFNACHNKECPFLHIDPESKVRPCPWYDRGFCRHGPHCRHKHIRKVLCLNYLAGFCPEGAECKFVHAQFDLPQIDETALKARKAGIICHVCGEAGHKSYQCPKNTDNENAYSLNMGGGGASNDESSIGNDISRPSERQEFLPHSQQNHHQMPQHHHQQHNNQQQQHGPPGRRPGEHSQGSYNTYQPYQFHPRPPFFPRGHHRNENRDRENRSEREEQPRRALEDVVCYKVLFIVAGHSD</sequence>
<dbReference type="EMBL" id="CAXLJM020000146">
    <property type="protein sequence ID" value="CAL8141413.1"/>
    <property type="molecule type" value="Genomic_DNA"/>
</dbReference>
<feature type="zinc finger region" description="C3H1-type" evidence="10">
    <location>
        <begin position="62"/>
        <end position="89"/>
    </location>
</feature>
<keyword evidence="8" id="KW-0694">RNA-binding</keyword>
<dbReference type="PROSITE" id="PS50158">
    <property type="entry name" value="ZF_CCHC"/>
    <property type="match status" value="1"/>
</dbReference>
<feature type="domain" description="CCHC-type" evidence="13">
    <location>
        <begin position="188"/>
        <end position="203"/>
    </location>
</feature>
<organism evidence="14 15">
    <name type="scientific">Orchesella dallaii</name>
    <dbReference type="NCBI Taxonomy" id="48710"/>
    <lineage>
        <taxon>Eukaryota</taxon>
        <taxon>Metazoa</taxon>
        <taxon>Ecdysozoa</taxon>
        <taxon>Arthropoda</taxon>
        <taxon>Hexapoda</taxon>
        <taxon>Collembola</taxon>
        <taxon>Entomobryomorpha</taxon>
        <taxon>Entomobryoidea</taxon>
        <taxon>Orchesellidae</taxon>
        <taxon>Orchesellinae</taxon>
        <taxon>Orchesella</taxon>
    </lineage>
</organism>
<comment type="caution">
    <text evidence="14">The sequence shown here is derived from an EMBL/GenBank/DDBJ whole genome shotgun (WGS) entry which is preliminary data.</text>
</comment>
<evidence type="ECO:0000313" key="14">
    <source>
        <dbReference type="EMBL" id="CAL8141413.1"/>
    </source>
</evidence>
<dbReference type="InterPro" id="IPR045348">
    <property type="entry name" value="CPSF4/Yth1"/>
</dbReference>
<evidence type="ECO:0000259" key="13">
    <source>
        <dbReference type="PROSITE" id="PS50158"/>
    </source>
</evidence>
<dbReference type="SUPFAM" id="SSF57756">
    <property type="entry name" value="Retrovirus zinc finger-like domains"/>
    <property type="match status" value="1"/>
</dbReference>
<evidence type="ECO:0000256" key="11">
    <source>
        <dbReference type="SAM" id="MobiDB-lite"/>
    </source>
</evidence>
<feature type="zinc finger region" description="C3H1-type" evidence="10">
    <location>
        <begin position="90"/>
        <end position="117"/>
    </location>
</feature>
<dbReference type="InterPro" id="IPR001878">
    <property type="entry name" value="Znf_CCHC"/>
</dbReference>